<comment type="caution">
    <text evidence="10">The sequence shown here is derived from an EMBL/GenBank/DDBJ whole genome shotgun (WGS) entry which is preliminary data.</text>
</comment>
<dbReference type="GO" id="GO:0005886">
    <property type="term" value="C:plasma membrane"/>
    <property type="evidence" value="ECO:0007669"/>
    <property type="project" value="UniProtKB-SubCell"/>
</dbReference>
<keyword evidence="5 7" id="KW-1133">Transmembrane helix</keyword>
<dbReference type="RefSeq" id="WP_211927513.1">
    <property type="nucleotide sequence ID" value="NZ_JAGQFT020000001.1"/>
</dbReference>
<feature type="domain" description="ABC transmembrane type-1" evidence="9">
    <location>
        <begin position="24"/>
        <end position="310"/>
    </location>
</feature>
<dbReference type="InterPro" id="IPR014223">
    <property type="entry name" value="ABC_CydC/D"/>
</dbReference>
<evidence type="ECO:0000256" key="7">
    <source>
        <dbReference type="SAM" id="Phobius"/>
    </source>
</evidence>
<dbReference type="InterPro" id="IPR003593">
    <property type="entry name" value="AAA+_ATPase"/>
</dbReference>
<dbReference type="InterPro" id="IPR003439">
    <property type="entry name" value="ABC_transporter-like_ATP-bd"/>
</dbReference>
<evidence type="ECO:0000256" key="3">
    <source>
        <dbReference type="ARBA" id="ARBA00022741"/>
    </source>
</evidence>
<dbReference type="GO" id="GO:0016887">
    <property type="term" value="F:ATP hydrolysis activity"/>
    <property type="evidence" value="ECO:0007669"/>
    <property type="project" value="InterPro"/>
</dbReference>
<keyword evidence="12" id="KW-1185">Reference proteome</keyword>
<organism evidence="10">
    <name type="scientific">Coralloluteibacterium stylophorae</name>
    <dbReference type="NCBI Taxonomy" id="1776034"/>
    <lineage>
        <taxon>Bacteria</taxon>
        <taxon>Pseudomonadati</taxon>
        <taxon>Pseudomonadota</taxon>
        <taxon>Gammaproteobacteria</taxon>
        <taxon>Lysobacterales</taxon>
        <taxon>Lysobacteraceae</taxon>
        <taxon>Coralloluteibacterium</taxon>
    </lineage>
</organism>
<sequence length="570" mass="59474">MSRVDHARGEGIRRIFAAHGWRILATVCLLLATMLAGVGLLGLSGGFLTAAALAGGLAGGFNFFAPSAGIRALTFARILSRYGEKLLGHDATLRIARDLRLWFFRRALPLAPGRLGALRTGDLLARLVSDIEAVDGLLVRALGPLLALLALGALAIVAVALVHPPAAVLLLALAVAIGAGVPLLVAVGRQRVERDRAAARAALRTLAFEGLEGAVDLAALDAGPAWAARVDAAAAEVAALERQRRRRLAGGSLLHGLIGAAGLVAMLWLVLRASADGSLGAAAAAALFFATVALLEVAAGAGLAWQALGAGLASLRRVRDIAGRAPTVADPATPVPVPEFGTLAFEDVRFAWPGAARPVLDGVSFVLRPGERIAIGGDSGAGKSTFSSLLLRLWDPQAGRVRYGGVDLRDVAQDAWHARIAWLPQNAPVFAGSVRENLALGAPDADDARMWRALAAVRLDRAVEALGGLDAWVGENGATLSAGQGRRLALARALLREAPILLLDEPTEGLDQDTAHALLHDLVAALDGRSLVMITHDLLPPGIVERRYRLQDGRLHEPPHPQERPPATPP</sequence>
<feature type="transmembrane region" description="Helical" evidence="7">
    <location>
        <begin position="167"/>
        <end position="187"/>
    </location>
</feature>
<dbReference type="GO" id="GO:0140359">
    <property type="term" value="F:ABC-type transporter activity"/>
    <property type="evidence" value="ECO:0007669"/>
    <property type="project" value="InterPro"/>
</dbReference>
<dbReference type="InterPro" id="IPR036640">
    <property type="entry name" value="ABC1_TM_sf"/>
</dbReference>
<evidence type="ECO:0000256" key="2">
    <source>
        <dbReference type="ARBA" id="ARBA00022692"/>
    </source>
</evidence>
<dbReference type="Pfam" id="PF00005">
    <property type="entry name" value="ABC_tran"/>
    <property type="match status" value="1"/>
</dbReference>
<keyword evidence="2 7" id="KW-0812">Transmembrane</keyword>
<evidence type="ECO:0000259" key="8">
    <source>
        <dbReference type="PROSITE" id="PS50893"/>
    </source>
</evidence>
<dbReference type="PANTHER" id="PTHR24221:SF654">
    <property type="entry name" value="ATP-BINDING CASSETTE SUB-FAMILY B MEMBER 6"/>
    <property type="match status" value="1"/>
</dbReference>
<dbReference type="NCBIfam" id="TIGR02868">
    <property type="entry name" value="CydC"/>
    <property type="match status" value="1"/>
</dbReference>
<keyword evidence="6 7" id="KW-0472">Membrane</keyword>
<gene>
    <name evidence="10" type="primary">cydC</name>
    <name evidence="11" type="ORF">KB893_000925</name>
    <name evidence="10" type="ORF">KB893_13960</name>
</gene>
<keyword evidence="3" id="KW-0547">Nucleotide-binding</keyword>
<comment type="subcellular location">
    <subcellularLocation>
        <location evidence="1">Cell membrane</location>
        <topology evidence="1">Multi-pass membrane protein</topology>
    </subcellularLocation>
</comment>
<evidence type="ECO:0000259" key="9">
    <source>
        <dbReference type="PROSITE" id="PS50929"/>
    </source>
</evidence>
<reference evidence="10" key="2">
    <citation type="submission" date="2021-04" db="EMBL/GenBank/DDBJ databases">
        <authorList>
            <person name="Karlyshev A.V."/>
        </authorList>
    </citation>
    <scope>NUCLEOTIDE SEQUENCE</scope>
    <source>
        <strain evidence="10">LMG 29479</strain>
    </source>
</reference>
<evidence type="ECO:0000313" key="12">
    <source>
        <dbReference type="Proteomes" id="UP000675747"/>
    </source>
</evidence>
<dbReference type="Gene3D" id="1.20.1560.10">
    <property type="entry name" value="ABC transporter type 1, transmembrane domain"/>
    <property type="match status" value="1"/>
</dbReference>
<name>A0A8J7VX94_9GAMM</name>
<protein>
    <submittedName>
        <fullName evidence="10">Thiol reductant ABC exporter subunit CydC</fullName>
    </submittedName>
</protein>
<dbReference type="Gene3D" id="3.40.50.300">
    <property type="entry name" value="P-loop containing nucleotide triphosphate hydrolases"/>
    <property type="match status" value="1"/>
</dbReference>
<feature type="domain" description="ABC transporter" evidence="8">
    <location>
        <begin position="343"/>
        <end position="570"/>
    </location>
</feature>
<accession>A0A8J7VX94</accession>
<dbReference type="InterPro" id="IPR027417">
    <property type="entry name" value="P-loop_NTPase"/>
</dbReference>
<feature type="transmembrane region" description="Helical" evidence="7">
    <location>
        <begin position="283"/>
        <end position="308"/>
    </location>
</feature>
<reference evidence="11 12" key="1">
    <citation type="journal article" date="2021" name="Microbiol. Resour. Announc.">
        <title>Draft Genome Sequence of Coralloluteibacterium stylophorae LMG 29479T.</title>
        <authorList>
            <person name="Karlyshev A.V."/>
            <person name="Kudryashova E.B."/>
            <person name="Ariskina E.V."/>
            <person name="Conroy A.P."/>
            <person name="Abidueva E.Y."/>
        </authorList>
    </citation>
    <scope>NUCLEOTIDE SEQUENCE [LARGE SCALE GENOMIC DNA]</scope>
    <source>
        <strain evidence="11 12">LMG 29479</strain>
    </source>
</reference>
<dbReference type="Pfam" id="PF00664">
    <property type="entry name" value="ABC_membrane"/>
    <property type="match status" value="1"/>
</dbReference>
<dbReference type="SMART" id="SM00382">
    <property type="entry name" value="AAA"/>
    <property type="match status" value="1"/>
</dbReference>
<dbReference type="GO" id="GO:0005524">
    <property type="term" value="F:ATP binding"/>
    <property type="evidence" value="ECO:0007669"/>
    <property type="project" value="UniProtKB-KW"/>
</dbReference>
<dbReference type="SUPFAM" id="SSF90123">
    <property type="entry name" value="ABC transporter transmembrane region"/>
    <property type="match status" value="1"/>
</dbReference>
<dbReference type="AlphaFoldDB" id="A0A8J7VX94"/>
<dbReference type="PANTHER" id="PTHR24221">
    <property type="entry name" value="ATP-BINDING CASSETTE SUB-FAMILY B"/>
    <property type="match status" value="1"/>
</dbReference>
<dbReference type="InterPro" id="IPR011527">
    <property type="entry name" value="ABC1_TM_dom"/>
</dbReference>
<dbReference type="EMBL" id="JAGQFT010000154">
    <property type="protein sequence ID" value="MBR0563611.1"/>
    <property type="molecule type" value="Genomic_DNA"/>
</dbReference>
<feature type="transmembrane region" description="Helical" evidence="7">
    <location>
        <begin position="252"/>
        <end position="271"/>
    </location>
</feature>
<evidence type="ECO:0000256" key="5">
    <source>
        <dbReference type="ARBA" id="ARBA00022989"/>
    </source>
</evidence>
<dbReference type="GO" id="GO:0034775">
    <property type="term" value="P:glutathione transmembrane transport"/>
    <property type="evidence" value="ECO:0007669"/>
    <property type="project" value="InterPro"/>
</dbReference>
<evidence type="ECO:0000313" key="10">
    <source>
        <dbReference type="EMBL" id="MBR0563611.1"/>
    </source>
</evidence>
<evidence type="ECO:0000256" key="4">
    <source>
        <dbReference type="ARBA" id="ARBA00022840"/>
    </source>
</evidence>
<evidence type="ECO:0000256" key="6">
    <source>
        <dbReference type="ARBA" id="ARBA00023136"/>
    </source>
</evidence>
<proteinExistence type="predicted"/>
<feature type="transmembrane region" description="Helical" evidence="7">
    <location>
        <begin position="21"/>
        <end position="41"/>
    </location>
</feature>
<dbReference type="GO" id="GO:0045454">
    <property type="term" value="P:cell redox homeostasis"/>
    <property type="evidence" value="ECO:0007669"/>
    <property type="project" value="InterPro"/>
</dbReference>
<feature type="transmembrane region" description="Helical" evidence="7">
    <location>
        <begin position="137"/>
        <end position="161"/>
    </location>
</feature>
<keyword evidence="4" id="KW-0067">ATP-binding</keyword>
<dbReference type="EMBL" id="JAGQFT020000001">
    <property type="protein sequence ID" value="MBS7455698.1"/>
    <property type="molecule type" value="Genomic_DNA"/>
</dbReference>
<dbReference type="InterPro" id="IPR039421">
    <property type="entry name" value="Type_1_exporter"/>
</dbReference>
<dbReference type="Proteomes" id="UP000675747">
    <property type="component" value="Unassembled WGS sequence"/>
</dbReference>
<dbReference type="PROSITE" id="PS50893">
    <property type="entry name" value="ABC_TRANSPORTER_2"/>
    <property type="match status" value="1"/>
</dbReference>
<feature type="transmembrane region" description="Helical" evidence="7">
    <location>
        <begin position="47"/>
        <end position="65"/>
    </location>
</feature>
<dbReference type="PROSITE" id="PS50929">
    <property type="entry name" value="ABC_TM1F"/>
    <property type="match status" value="1"/>
</dbReference>
<evidence type="ECO:0000256" key="1">
    <source>
        <dbReference type="ARBA" id="ARBA00004651"/>
    </source>
</evidence>
<dbReference type="GO" id="GO:0034040">
    <property type="term" value="F:ATPase-coupled lipid transmembrane transporter activity"/>
    <property type="evidence" value="ECO:0007669"/>
    <property type="project" value="TreeGrafter"/>
</dbReference>
<dbReference type="SUPFAM" id="SSF52540">
    <property type="entry name" value="P-loop containing nucleoside triphosphate hydrolases"/>
    <property type="match status" value="1"/>
</dbReference>
<evidence type="ECO:0000313" key="11">
    <source>
        <dbReference type="EMBL" id="MBS7455698.1"/>
    </source>
</evidence>